<name>A0ABU5UJF1_9CYAN</name>
<protein>
    <submittedName>
        <fullName evidence="2">Phospholipase D family protein</fullName>
    </submittedName>
</protein>
<evidence type="ECO:0000313" key="3">
    <source>
        <dbReference type="Proteomes" id="UP001302120"/>
    </source>
</evidence>
<dbReference type="InterPro" id="IPR001736">
    <property type="entry name" value="PLipase_D/transphosphatidylase"/>
</dbReference>
<sequence length="166" mass="18892">MTNETVVTGLAWMGTGVRSVQSALKDMLREAEREVLLCAYSITVGADEILEEFEDCLKRGIKFNGIINRFQNQPQEIQQYFFDLVSKYPYCQVYNFNDPVEELHSKLIVVDRSVALIGSANLSRRGMKQNYELGIILHNEEVNTVSKCFDSLLTFPSVSQINTKIN</sequence>
<evidence type="ECO:0000313" key="2">
    <source>
        <dbReference type="EMBL" id="MEA5583609.1"/>
    </source>
</evidence>
<comment type="caution">
    <text evidence="2">The sequence shown here is derived from an EMBL/GenBank/DDBJ whole genome shotgun (WGS) entry which is preliminary data.</text>
</comment>
<accession>A0ABU5UJF1</accession>
<dbReference type="PROSITE" id="PS50035">
    <property type="entry name" value="PLD"/>
    <property type="match status" value="1"/>
</dbReference>
<dbReference type="PANTHER" id="PTHR21248:SF22">
    <property type="entry name" value="PHOSPHOLIPASE D"/>
    <property type="match status" value="1"/>
</dbReference>
<dbReference type="Proteomes" id="UP001302120">
    <property type="component" value="Unassembled WGS sequence"/>
</dbReference>
<dbReference type="SUPFAM" id="SSF56024">
    <property type="entry name" value="Phospholipase D/nuclease"/>
    <property type="match status" value="1"/>
</dbReference>
<evidence type="ECO:0000259" key="1">
    <source>
        <dbReference type="PROSITE" id="PS50035"/>
    </source>
</evidence>
<dbReference type="InterPro" id="IPR025202">
    <property type="entry name" value="PLD-like_dom"/>
</dbReference>
<gene>
    <name evidence="2" type="ORF">VB620_19980</name>
</gene>
<dbReference type="Gene3D" id="3.30.870.10">
    <property type="entry name" value="Endonuclease Chain A"/>
    <property type="match status" value="1"/>
</dbReference>
<organism evidence="2 3">
    <name type="scientific">Nodularia harveyana UHCC-0300</name>
    <dbReference type="NCBI Taxonomy" id="2974287"/>
    <lineage>
        <taxon>Bacteria</taxon>
        <taxon>Bacillati</taxon>
        <taxon>Cyanobacteriota</taxon>
        <taxon>Cyanophyceae</taxon>
        <taxon>Nostocales</taxon>
        <taxon>Nodulariaceae</taxon>
        <taxon>Nodularia</taxon>
    </lineage>
</organism>
<dbReference type="RefSeq" id="WP_323197905.1">
    <property type="nucleotide sequence ID" value="NZ_JAYGHG010000049.1"/>
</dbReference>
<feature type="domain" description="PLD phosphodiesterase" evidence="1">
    <location>
        <begin position="103"/>
        <end position="126"/>
    </location>
</feature>
<reference evidence="2 3" key="1">
    <citation type="submission" date="2023-12" db="EMBL/GenBank/DDBJ databases">
        <title>Baltic Sea Cyanobacteria.</title>
        <authorList>
            <person name="Delbaje E."/>
            <person name="Fewer D.P."/>
            <person name="Shishido T.K."/>
        </authorList>
    </citation>
    <scope>NUCLEOTIDE SEQUENCE [LARGE SCALE GENOMIC DNA]</scope>
    <source>
        <strain evidence="2 3">UHCC-0300</strain>
    </source>
</reference>
<keyword evidence="3" id="KW-1185">Reference proteome</keyword>
<dbReference type="Pfam" id="PF13091">
    <property type="entry name" value="PLDc_2"/>
    <property type="match status" value="1"/>
</dbReference>
<proteinExistence type="predicted"/>
<dbReference type="EMBL" id="JAYGHG010000049">
    <property type="protein sequence ID" value="MEA5583609.1"/>
    <property type="molecule type" value="Genomic_DNA"/>
</dbReference>
<dbReference type="PANTHER" id="PTHR21248">
    <property type="entry name" value="CARDIOLIPIN SYNTHASE"/>
    <property type="match status" value="1"/>
</dbReference>